<evidence type="ECO:0000313" key="2">
    <source>
        <dbReference type="Proteomes" id="UP000051530"/>
    </source>
</evidence>
<dbReference type="AlphaFoldDB" id="A0A0R0LW75"/>
<comment type="caution">
    <text evidence="1">The sequence shown here is derived from an EMBL/GenBank/DDBJ whole genome shotgun (WGS) entry which is preliminary data.</text>
</comment>
<protein>
    <submittedName>
        <fullName evidence="1">Krab-a domain-containing protein 2-like protein</fullName>
    </submittedName>
</protein>
<evidence type="ECO:0000313" key="1">
    <source>
        <dbReference type="EMBL" id="KRH93619.1"/>
    </source>
</evidence>
<dbReference type="Proteomes" id="UP000051530">
    <property type="component" value="Unassembled WGS sequence"/>
</dbReference>
<accession>A0A0R0LW75</accession>
<dbReference type="VEuPathDB" id="MicrosporidiaDB:M153_71500090"/>
<proteinExistence type="predicted"/>
<sequence length="124" mass="14150">MAINGPIKPRIAKLPRERYIAYLIDFSAYKNQNCGFSWILVCLDSFTKFGIEKPLKSRSGNVVSYAFSVISQPFGHQSYCTQTMEKNSKMVHWNQFAKSMTLSKSMKGQDVHGYKAKLNDLTNQ</sequence>
<dbReference type="EMBL" id="LGUB01000276">
    <property type="protein sequence ID" value="KRH93619.1"/>
    <property type="molecule type" value="Genomic_DNA"/>
</dbReference>
<keyword evidence="2" id="KW-1185">Reference proteome</keyword>
<organism evidence="1 2">
    <name type="scientific">Pseudoloma neurophilia</name>
    <dbReference type="NCBI Taxonomy" id="146866"/>
    <lineage>
        <taxon>Eukaryota</taxon>
        <taxon>Fungi</taxon>
        <taxon>Fungi incertae sedis</taxon>
        <taxon>Microsporidia</taxon>
        <taxon>Pseudoloma</taxon>
    </lineage>
</organism>
<reference evidence="1 2" key="1">
    <citation type="submission" date="2015-07" db="EMBL/GenBank/DDBJ databases">
        <title>The genome of Pseudoloma neurophilia, a relevant intracellular parasite of the zebrafish.</title>
        <authorList>
            <person name="Ndikumana S."/>
            <person name="Pelin A."/>
            <person name="Sanders J."/>
            <person name="Corradi N."/>
        </authorList>
    </citation>
    <scope>NUCLEOTIDE SEQUENCE [LARGE SCALE GENOMIC DNA]</scope>
    <source>
        <strain evidence="1 2">MK1</strain>
    </source>
</reference>
<name>A0A0R0LW75_9MICR</name>
<gene>
    <name evidence="1" type="ORF">M153_71500090</name>
</gene>
<dbReference type="OrthoDB" id="2186513at2759"/>